<sequence>MIFWAWITTRLPSLASTTMSPAFEMVDLKGKVVIVTGGKSVAAEGPLSVILTVTSSSGIGYETVRHLARAGAKVYMAARNETRAAEAIERLKTKPLEPGIGEVVWLNLDLSDPRLARQSAEEFMRKEKRLDVLVNNAGVMLEPYETGPDGMSSLVIVNYLSPFVFTQTLLPLLTSTSQESNSDVRIINVSSASHKWAPSGFKCDTIQDLNVSYDKKWFSSFWRYAHSKLLVILWTMTLQKQFDVTQPPTPITAISLHPGSVDTFTHKWPLAPLWKLLIAPVVTDIDRGSYTSFFAAAGKDIRDNRDKYKGVYLEDKPTRIANPSKVGRDNDLAQRLWTITVEFLSKLN</sequence>
<evidence type="ECO:0000256" key="1">
    <source>
        <dbReference type="ARBA" id="ARBA00006484"/>
    </source>
</evidence>
<evidence type="ECO:0000313" key="7">
    <source>
        <dbReference type="Proteomes" id="UP001175228"/>
    </source>
</evidence>
<evidence type="ECO:0000256" key="2">
    <source>
        <dbReference type="ARBA" id="ARBA00022857"/>
    </source>
</evidence>
<keyword evidence="3" id="KW-0560">Oxidoreductase</keyword>
<keyword evidence="2" id="KW-0521">NADP</keyword>
<dbReference type="SUPFAM" id="SSF51735">
    <property type="entry name" value="NAD(P)-binding Rossmann-fold domains"/>
    <property type="match status" value="1"/>
</dbReference>
<dbReference type="Pfam" id="PF00106">
    <property type="entry name" value="adh_short"/>
    <property type="match status" value="1"/>
</dbReference>
<evidence type="ECO:0000256" key="4">
    <source>
        <dbReference type="RuleBase" id="RU000363"/>
    </source>
</evidence>
<evidence type="ECO:0000256" key="5">
    <source>
        <dbReference type="SAM" id="SignalP"/>
    </source>
</evidence>
<feature type="chain" id="PRO_5041381376" description="NAD(P)-binding protein" evidence="5">
    <location>
        <begin position="16"/>
        <end position="348"/>
    </location>
</feature>
<comment type="similarity">
    <text evidence="1 4">Belongs to the short-chain dehydrogenases/reductases (SDR) family.</text>
</comment>
<gene>
    <name evidence="6" type="ORF">EDD18DRAFT_199309</name>
</gene>
<protein>
    <recommendedName>
        <fullName evidence="8">NAD(P)-binding protein</fullName>
    </recommendedName>
</protein>
<proteinExistence type="inferred from homology"/>
<dbReference type="PRINTS" id="PR00080">
    <property type="entry name" value="SDRFAMILY"/>
</dbReference>
<dbReference type="Gene3D" id="3.40.50.720">
    <property type="entry name" value="NAD(P)-binding Rossmann-like Domain"/>
    <property type="match status" value="1"/>
</dbReference>
<feature type="signal peptide" evidence="5">
    <location>
        <begin position="1"/>
        <end position="15"/>
    </location>
</feature>
<dbReference type="PANTHER" id="PTHR24320">
    <property type="entry name" value="RETINOL DEHYDROGENASE"/>
    <property type="match status" value="1"/>
</dbReference>
<dbReference type="EMBL" id="JAUEPU010000015">
    <property type="protein sequence ID" value="KAK0496221.1"/>
    <property type="molecule type" value="Genomic_DNA"/>
</dbReference>
<dbReference type="InterPro" id="IPR002347">
    <property type="entry name" value="SDR_fam"/>
</dbReference>
<dbReference type="InterPro" id="IPR036291">
    <property type="entry name" value="NAD(P)-bd_dom_sf"/>
</dbReference>
<evidence type="ECO:0000313" key="6">
    <source>
        <dbReference type="EMBL" id="KAK0496221.1"/>
    </source>
</evidence>
<dbReference type="PRINTS" id="PR00081">
    <property type="entry name" value="GDHRDH"/>
</dbReference>
<name>A0AA39Q6I5_9AGAR</name>
<keyword evidence="7" id="KW-1185">Reference proteome</keyword>
<dbReference type="PANTHER" id="PTHR24320:SF282">
    <property type="entry name" value="WW DOMAIN-CONTAINING OXIDOREDUCTASE"/>
    <property type="match status" value="1"/>
</dbReference>
<organism evidence="6 7">
    <name type="scientific">Armillaria luteobubalina</name>
    <dbReference type="NCBI Taxonomy" id="153913"/>
    <lineage>
        <taxon>Eukaryota</taxon>
        <taxon>Fungi</taxon>
        <taxon>Dikarya</taxon>
        <taxon>Basidiomycota</taxon>
        <taxon>Agaricomycotina</taxon>
        <taxon>Agaricomycetes</taxon>
        <taxon>Agaricomycetidae</taxon>
        <taxon>Agaricales</taxon>
        <taxon>Marasmiineae</taxon>
        <taxon>Physalacriaceae</taxon>
        <taxon>Armillaria</taxon>
    </lineage>
</organism>
<accession>A0AA39Q6I5</accession>
<reference evidence="6" key="1">
    <citation type="submission" date="2023-06" db="EMBL/GenBank/DDBJ databases">
        <authorList>
            <consortium name="Lawrence Berkeley National Laboratory"/>
            <person name="Ahrendt S."/>
            <person name="Sahu N."/>
            <person name="Indic B."/>
            <person name="Wong-Bajracharya J."/>
            <person name="Merenyi Z."/>
            <person name="Ke H.-M."/>
            <person name="Monk M."/>
            <person name="Kocsube S."/>
            <person name="Drula E."/>
            <person name="Lipzen A."/>
            <person name="Balint B."/>
            <person name="Henrissat B."/>
            <person name="Andreopoulos B."/>
            <person name="Martin F.M."/>
            <person name="Harder C.B."/>
            <person name="Rigling D."/>
            <person name="Ford K.L."/>
            <person name="Foster G.D."/>
            <person name="Pangilinan J."/>
            <person name="Papanicolaou A."/>
            <person name="Barry K."/>
            <person name="LaButti K."/>
            <person name="Viragh M."/>
            <person name="Koriabine M."/>
            <person name="Yan M."/>
            <person name="Riley R."/>
            <person name="Champramary S."/>
            <person name="Plett K.L."/>
            <person name="Tsai I.J."/>
            <person name="Slot J."/>
            <person name="Sipos G."/>
            <person name="Plett J."/>
            <person name="Nagy L.G."/>
            <person name="Grigoriev I.V."/>
        </authorList>
    </citation>
    <scope>NUCLEOTIDE SEQUENCE</scope>
    <source>
        <strain evidence="6">HWK02</strain>
    </source>
</reference>
<keyword evidence="5" id="KW-0732">Signal</keyword>
<comment type="caution">
    <text evidence="6">The sequence shown here is derived from an EMBL/GenBank/DDBJ whole genome shotgun (WGS) entry which is preliminary data.</text>
</comment>
<evidence type="ECO:0000256" key="3">
    <source>
        <dbReference type="ARBA" id="ARBA00023002"/>
    </source>
</evidence>
<evidence type="ECO:0008006" key="8">
    <source>
        <dbReference type="Google" id="ProtNLM"/>
    </source>
</evidence>
<dbReference type="AlphaFoldDB" id="A0AA39Q6I5"/>
<dbReference type="Proteomes" id="UP001175228">
    <property type="component" value="Unassembled WGS sequence"/>
</dbReference>
<dbReference type="GO" id="GO:0016491">
    <property type="term" value="F:oxidoreductase activity"/>
    <property type="evidence" value="ECO:0007669"/>
    <property type="project" value="UniProtKB-KW"/>
</dbReference>